<feature type="region of interest" description="Disordered" evidence="7">
    <location>
        <begin position="127"/>
        <end position="154"/>
    </location>
</feature>
<keyword evidence="6" id="KW-0472">Membrane</keyword>
<evidence type="ECO:0000256" key="2">
    <source>
        <dbReference type="ARBA" id="ARBA00004308"/>
    </source>
</evidence>
<gene>
    <name evidence="9" type="ORF">GBAR_LOCUS13004</name>
</gene>
<dbReference type="Pfam" id="PF11904">
    <property type="entry name" value="ANKRD13_C"/>
    <property type="match status" value="1"/>
</dbReference>
<evidence type="ECO:0000259" key="8">
    <source>
        <dbReference type="Pfam" id="PF11904"/>
    </source>
</evidence>
<evidence type="ECO:0000313" key="9">
    <source>
        <dbReference type="EMBL" id="CAI8022099.1"/>
    </source>
</evidence>
<dbReference type="Proteomes" id="UP001174909">
    <property type="component" value="Unassembled WGS sequence"/>
</dbReference>
<dbReference type="PANTHER" id="PTHR12447:SF25">
    <property type="entry name" value="ANKYRIN REPEAT DOMAIN-CONTAINING PROTEIN 13C"/>
    <property type="match status" value="1"/>
</dbReference>
<dbReference type="GO" id="GO:0005102">
    <property type="term" value="F:signaling receptor binding"/>
    <property type="evidence" value="ECO:0007669"/>
    <property type="project" value="TreeGrafter"/>
</dbReference>
<dbReference type="InterPro" id="IPR021832">
    <property type="entry name" value="ANKRD13"/>
</dbReference>
<feature type="compositionally biased region" description="Basic and acidic residues" evidence="7">
    <location>
        <begin position="127"/>
        <end position="146"/>
    </location>
</feature>
<organism evidence="9 10">
    <name type="scientific">Geodia barretti</name>
    <name type="common">Barrett's horny sponge</name>
    <dbReference type="NCBI Taxonomy" id="519541"/>
    <lineage>
        <taxon>Eukaryota</taxon>
        <taxon>Metazoa</taxon>
        <taxon>Porifera</taxon>
        <taxon>Demospongiae</taxon>
        <taxon>Heteroscleromorpha</taxon>
        <taxon>Tetractinellida</taxon>
        <taxon>Astrophorina</taxon>
        <taxon>Geodiidae</taxon>
        <taxon>Geodia</taxon>
    </lineage>
</organism>
<comment type="caution">
    <text evidence="9">The sequence shown here is derived from an EMBL/GenBank/DDBJ whole genome shotgun (WGS) entry which is preliminary data.</text>
</comment>
<feature type="domain" description="Ankyrin repeat" evidence="8">
    <location>
        <begin position="23"/>
        <end position="137"/>
    </location>
</feature>
<reference evidence="9" key="1">
    <citation type="submission" date="2023-03" db="EMBL/GenBank/DDBJ databases">
        <authorList>
            <person name="Steffen K."/>
            <person name="Cardenas P."/>
        </authorList>
    </citation>
    <scope>NUCLEOTIDE SEQUENCE</scope>
</reference>
<dbReference type="GO" id="GO:0006621">
    <property type="term" value="P:protein retention in ER lumen"/>
    <property type="evidence" value="ECO:0007669"/>
    <property type="project" value="TreeGrafter"/>
</dbReference>
<dbReference type="EMBL" id="CASHTH010001937">
    <property type="protein sequence ID" value="CAI8022099.1"/>
    <property type="molecule type" value="Genomic_DNA"/>
</dbReference>
<dbReference type="AlphaFoldDB" id="A0AA35S368"/>
<evidence type="ECO:0000256" key="1">
    <source>
        <dbReference type="ARBA" id="ARBA00004240"/>
    </source>
</evidence>
<keyword evidence="10" id="KW-1185">Reference proteome</keyword>
<proteinExistence type="predicted"/>
<evidence type="ECO:0000256" key="5">
    <source>
        <dbReference type="ARBA" id="ARBA00023043"/>
    </source>
</evidence>
<dbReference type="GO" id="GO:0005783">
    <property type="term" value="C:endoplasmic reticulum"/>
    <property type="evidence" value="ECO:0007669"/>
    <property type="project" value="UniProtKB-SubCell"/>
</dbReference>
<evidence type="ECO:0000256" key="6">
    <source>
        <dbReference type="ARBA" id="ARBA00023136"/>
    </source>
</evidence>
<evidence type="ECO:0000313" key="10">
    <source>
        <dbReference type="Proteomes" id="UP001174909"/>
    </source>
</evidence>
<dbReference type="InterPro" id="IPR055285">
    <property type="entry name" value="ANKRD13_C"/>
</dbReference>
<accession>A0AA35S368</accession>
<evidence type="ECO:0000256" key="3">
    <source>
        <dbReference type="ARBA" id="ARBA00022737"/>
    </source>
</evidence>
<name>A0AA35S368_GEOBA</name>
<protein>
    <submittedName>
        <fullName evidence="9">Ankyrin repeat domain-containing protein 13C-B</fullName>
    </submittedName>
</protein>
<evidence type="ECO:0000256" key="7">
    <source>
        <dbReference type="SAM" id="MobiDB-lite"/>
    </source>
</evidence>
<keyword evidence="3" id="KW-0677">Repeat</keyword>
<sequence>MCVSLPPPPPSNISWDQYINSPDEEPPQLGRKQDLKVEQKHYKASVCVTEACPIEMRKLLDILEVIAPYKHFHKLRQFCHMKLPPGFPVKLDIPVFPTVTAVITLEKYEEVQTETSKFLVPRDYHKVVPKRTDQHHKTSDTTERTHSSSQSNSH</sequence>
<evidence type="ECO:0000256" key="4">
    <source>
        <dbReference type="ARBA" id="ARBA00022824"/>
    </source>
</evidence>
<comment type="subcellular location">
    <subcellularLocation>
        <location evidence="2">Endomembrane system</location>
    </subcellularLocation>
    <subcellularLocation>
        <location evidence="1">Endoplasmic reticulum</location>
    </subcellularLocation>
</comment>
<dbReference type="PANTHER" id="PTHR12447">
    <property type="entry name" value="ANKYRIN REPEAT DOMAIN-CONTAINING PROTEIN 13"/>
    <property type="match status" value="1"/>
</dbReference>
<keyword evidence="4" id="KW-0256">Endoplasmic reticulum</keyword>
<keyword evidence="5" id="KW-0040">ANK repeat</keyword>